<dbReference type="EMBL" id="JAAGRQ010000016">
    <property type="protein sequence ID" value="NDY56228.1"/>
    <property type="molecule type" value="Genomic_DNA"/>
</dbReference>
<evidence type="ECO:0000313" key="1">
    <source>
        <dbReference type="EMBL" id="NDY56228.1"/>
    </source>
</evidence>
<evidence type="ECO:0000313" key="2">
    <source>
        <dbReference type="Proteomes" id="UP000469724"/>
    </source>
</evidence>
<comment type="caution">
    <text evidence="1">The sequence shown here is derived from an EMBL/GenBank/DDBJ whole genome shotgun (WGS) entry which is preliminary data.</text>
</comment>
<dbReference type="AlphaFoldDB" id="A0A7K3NJ53"/>
<sequence length="75" mass="8661">MAEVLQLDTLADIYPKLRRLEFSNRACGEAPAPPSNKPRTPEKAELLRKCRYALLFRRYLKQTVIDGKPVLIVMF</sequence>
<protein>
    <submittedName>
        <fullName evidence="1">Uncharacterized protein</fullName>
    </submittedName>
</protein>
<dbReference type="Proteomes" id="UP000469724">
    <property type="component" value="Unassembled WGS sequence"/>
</dbReference>
<dbReference type="RefSeq" id="WP_163301276.1">
    <property type="nucleotide sequence ID" value="NZ_JAAGRQ010000016.1"/>
</dbReference>
<reference evidence="1 2" key="1">
    <citation type="submission" date="2020-02" db="EMBL/GenBank/DDBJ databases">
        <title>Comparative genomics of sulfur disproportionating microorganisms.</title>
        <authorList>
            <person name="Ward L.M."/>
            <person name="Bertran E."/>
            <person name="Johnston D.T."/>
        </authorList>
    </citation>
    <scope>NUCLEOTIDE SEQUENCE [LARGE SCALE GENOMIC DNA]</scope>
    <source>
        <strain evidence="1 2">DSM 3696</strain>
    </source>
</reference>
<organism evidence="1 2">
    <name type="scientific">Desulfolutivibrio sulfodismutans</name>
    <dbReference type="NCBI Taxonomy" id="63561"/>
    <lineage>
        <taxon>Bacteria</taxon>
        <taxon>Pseudomonadati</taxon>
        <taxon>Thermodesulfobacteriota</taxon>
        <taxon>Desulfovibrionia</taxon>
        <taxon>Desulfovibrionales</taxon>
        <taxon>Desulfovibrionaceae</taxon>
        <taxon>Desulfolutivibrio</taxon>
    </lineage>
</organism>
<proteinExistence type="predicted"/>
<accession>A0A7K3NJ53</accession>
<keyword evidence="2" id="KW-1185">Reference proteome</keyword>
<name>A0A7K3NJ53_9BACT</name>
<gene>
    <name evidence="1" type="ORF">G3N56_05645</name>
</gene>